<accession>A0A811BNN3</accession>
<dbReference type="Proteomes" id="UP001253637">
    <property type="component" value="Segment"/>
</dbReference>
<sequence length="170" mass="19007">MATTDAQKNKGAGRRQKNRRGRGAGDKRHHPYLDEFEAQCLVHVDALGSGDEGAHNVRRGVAHVPQLRHRGARAIEVSPRARCNHRAHQRRMRLIARLRAEDDNEPDKKREKKRGEGKRERSQCRERIAATGGTYALDILGRHHAAARVRGLDVVDGLAHVAVGREHNGV</sequence>
<dbReference type="EMBL" id="LC625835">
    <property type="protein sequence ID" value="BCU02890.1"/>
    <property type="molecule type" value="Genomic_DNA"/>
</dbReference>
<evidence type="ECO:0000256" key="1">
    <source>
        <dbReference type="SAM" id="MobiDB-lite"/>
    </source>
</evidence>
<reference evidence="2" key="1">
    <citation type="submission" date="2021-04" db="EMBL/GenBank/DDBJ databases">
        <title>Draft Genome Sequence of Pandoravirus japonicus, Isolated from the Sabaishi River of Niigata, Japan.</title>
        <authorList>
            <person name="Hosokawa N."/>
            <person name="Takahashi H."/>
            <person name="Aoki K."/>
            <person name="Takemura M."/>
        </authorList>
    </citation>
    <scope>NUCLEOTIDE SEQUENCE</scope>
</reference>
<feature type="region of interest" description="Disordered" evidence="1">
    <location>
        <begin position="97"/>
        <end position="124"/>
    </location>
</feature>
<organism evidence="2 3">
    <name type="scientific">Pandoravirus japonicus</name>
    <dbReference type="NCBI Taxonomy" id="2823154"/>
    <lineage>
        <taxon>Viruses</taxon>
        <taxon>Pandoravirus</taxon>
    </lineage>
</organism>
<evidence type="ECO:0000313" key="3">
    <source>
        <dbReference type="Proteomes" id="UP001253637"/>
    </source>
</evidence>
<proteinExistence type="predicted"/>
<protein>
    <submittedName>
        <fullName evidence="2">Uncharacterized protein</fullName>
    </submittedName>
</protein>
<evidence type="ECO:0000313" key="2">
    <source>
        <dbReference type="EMBL" id="BCU02890.1"/>
    </source>
</evidence>
<feature type="region of interest" description="Disordered" evidence="1">
    <location>
        <begin position="1"/>
        <end position="30"/>
    </location>
</feature>
<feature type="compositionally biased region" description="Basic residues" evidence="1">
    <location>
        <begin position="11"/>
        <end position="30"/>
    </location>
</feature>
<name>A0A811BNN3_9VIRU</name>
<feature type="compositionally biased region" description="Basic and acidic residues" evidence="1">
    <location>
        <begin position="98"/>
        <end position="124"/>
    </location>
</feature>